<sequence>MSSMSHSLQPAVSPAGGASLRGSRLRTAARLLLDEGPLSRATLARRSGYSPASMTATIRDLVHLGLVMDTGKASTTGGRPASLLGFDRSAVLMTLLSFTDHRLTASQIDLSGHELVRIVRDVKHLDTPGVLTEALHTLSAAAAKPSRCVAVSLPGVVAADGSVSSAPAVGLKSSMELRSHLGEVTGLPVLIENDVNLLALGEAARGAAKDRDDVGLVYIGAGIGGAVVREGKIEPGATRSAGEIGFLPYGGVWAAPGDTEGPFEREWSLAAVNARLIRDGLDWESVTAATPVVDAALDAWSYAALVTCCVADPATIVFAGDVCELPQGVLDELTRRVTSRSPHPVDVAFAWLGQGGVAAGVVELVSSNAELFLPDPSPTNHLYP</sequence>
<dbReference type="Proteomes" id="UP000265419">
    <property type="component" value="Unassembled WGS sequence"/>
</dbReference>
<dbReference type="PANTHER" id="PTHR18964">
    <property type="entry name" value="ROK (REPRESSOR, ORF, KINASE) FAMILY"/>
    <property type="match status" value="1"/>
</dbReference>
<dbReference type="Pfam" id="PF00480">
    <property type="entry name" value="ROK"/>
    <property type="match status" value="1"/>
</dbReference>
<gene>
    <name evidence="2" type="ORF">DWB68_01035</name>
</gene>
<proteinExistence type="inferred from homology"/>
<name>A0A399JEV4_9MICC</name>
<dbReference type="CDD" id="cd23763">
    <property type="entry name" value="ASKHA_ATPase_ROK"/>
    <property type="match status" value="1"/>
</dbReference>
<evidence type="ECO:0000313" key="2">
    <source>
        <dbReference type="EMBL" id="RII43530.1"/>
    </source>
</evidence>
<keyword evidence="3" id="KW-1185">Reference proteome</keyword>
<dbReference type="InterPro" id="IPR036390">
    <property type="entry name" value="WH_DNA-bd_sf"/>
</dbReference>
<dbReference type="SUPFAM" id="SSF53067">
    <property type="entry name" value="Actin-like ATPase domain"/>
    <property type="match status" value="1"/>
</dbReference>
<dbReference type="InterPro" id="IPR043129">
    <property type="entry name" value="ATPase_NBD"/>
</dbReference>
<organism evidence="2 3">
    <name type="scientific">Galactobacter valiniphilus</name>
    <dbReference type="NCBI Taxonomy" id="2676122"/>
    <lineage>
        <taxon>Bacteria</taxon>
        <taxon>Bacillati</taxon>
        <taxon>Actinomycetota</taxon>
        <taxon>Actinomycetes</taxon>
        <taxon>Micrococcales</taxon>
        <taxon>Micrococcaceae</taxon>
        <taxon>Galactobacter</taxon>
    </lineage>
</organism>
<protein>
    <submittedName>
        <fullName evidence="2">ROK family protein</fullName>
    </submittedName>
</protein>
<dbReference type="SUPFAM" id="SSF46785">
    <property type="entry name" value="Winged helix' DNA-binding domain"/>
    <property type="match status" value="1"/>
</dbReference>
<dbReference type="EMBL" id="QQXK01000002">
    <property type="protein sequence ID" value="RII43530.1"/>
    <property type="molecule type" value="Genomic_DNA"/>
</dbReference>
<dbReference type="InterPro" id="IPR036388">
    <property type="entry name" value="WH-like_DNA-bd_sf"/>
</dbReference>
<evidence type="ECO:0000313" key="3">
    <source>
        <dbReference type="Proteomes" id="UP000265419"/>
    </source>
</evidence>
<comment type="caution">
    <text evidence="2">The sequence shown here is derived from an EMBL/GenBank/DDBJ whole genome shotgun (WGS) entry which is preliminary data.</text>
</comment>
<dbReference type="PANTHER" id="PTHR18964:SF110">
    <property type="entry name" value="TRANSCRIPTIONAL REGULATOR, XYLR-RELATED"/>
    <property type="match status" value="1"/>
</dbReference>
<accession>A0A399JEV4</accession>
<dbReference type="Gene3D" id="1.10.10.10">
    <property type="entry name" value="Winged helix-like DNA-binding domain superfamily/Winged helix DNA-binding domain"/>
    <property type="match status" value="1"/>
</dbReference>
<dbReference type="InterPro" id="IPR000600">
    <property type="entry name" value="ROK"/>
</dbReference>
<dbReference type="Gene3D" id="3.30.420.40">
    <property type="match status" value="2"/>
</dbReference>
<reference evidence="2 3" key="1">
    <citation type="submission" date="2018-07" db="EMBL/GenBank/DDBJ databases">
        <title>Arthrobacter sp. nov., isolated from raw cow's milk with high bacterial count.</title>
        <authorList>
            <person name="Hahne J."/>
            <person name="Isele D."/>
            <person name="Lipski A."/>
        </authorList>
    </citation>
    <scope>NUCLEOTIDE SEQUENCE [LARGE SCALE GENOMIC DNA]</scope>
    <source>
        <strain evidence="2 3">JZ R-35</strain>
    </source>
</reference>
<dbReference type="AlphaFoldDB" id="A0A399JEV4"/>
<evidence type="ECO:0000256" key="1">
    <source>
        <dbReference type="ARBA" id="ARBA00006479"/>
    </source>
</evidence>
<comment type="similarity">
    <text evidence="1">Belongs to the ROK (NagC/XylR) family.</text>
</comment>